<keyword evidence="5" id="KW-1185">Reference proteome</keyword>
<comment type="function">
    <text evidence="1">Part of the tripartite ATP-independent periplasmic (TRAP) transport system.</text>
</comment>
<protein>
    <submittedName>
        <fullName evidence="4">TRAP transporter fused permease subunit</fullName>
    </submittedName>
</protein>
<dbReference type="PANTHER" id="PTHR43849">
    <property type="entry name" value="BLL3936 PROTEIN"/>
    <property type="match status" value="1"/>
</dbReference>
<organism evidence="4 5">
    <name type="scientific">Jiella pacifica</name>
    <dbReference type="NCBI Taxonomy" id="2696469"/>
    <lineage>
        <taxon>Bacteria</taxon>
        <taxon>Pseudomonadati</taxon>
        <taxon>Pseudomonadota</taxon>
        <taxon>Alphaproteobacteria</taxon>
        <taxon>Hyphomicrobiales</taxon>
        <taxon>Aurantimonadaceae</taxon>
        <taxon>Jiella</taxon>
    </lineage>
</organism>
<dbReference type="Pfam" id="PF06808">
    <property type="entry name" value="DctM"/>
    <property type="match status" value="1"/>
</dbReference>
<keyword evidence="2" id="KW-0472">Membrane</keyword>
<dbReference type="GO" id="GO:0022857">
    <property type="term" value="F:transmembrane transporter activity"/>
    <property type="evidence" value="ECO:0007669"/>
    <property type="project" value="UniProtKB-UniRule"/>
</dbReference>
<evidence type="ECO:0000256" key="2">
    <source>
        <dbReference type="SAM" id="Phobius"/>
    </source>
</evidence>
<feature type="domain" description="TRAP C4-dicarboxylate transport system permease DctM subunit" evidence="3">
    <location>
        <begin position="110"/>
        <end position="547"/>
    </location>
</feature>
<dbReference type="RefSeq" id="WP_163463894.1">
    <property type="nucleotide sequence ID" value="NZ_JAAAMG010000011.1"/>
</dbReference>
<feature type="transmembrane region" description="Helical" evidence="2">
    <location>
        <begin position="551"/>
        <end position="573"/>
    </location>
</feature>
<feature type="transmembrane region" description="Helical" evidence="2">
    <location>
        <begin position="292"/>
        <end position="311"/>
    </location>
</feature>
<feature type="transmembrane region" description="Helical" evidence="2">
    <location>
        <begin position="359"/>
        <end position="382"/>
    </location>
</feature>
<keyword evidence="2" id="KW-1133">Transmembrane helix</keyword>
<feature type="transmembrane region" description="Helical" evidence="2">
    <location>
        <begin position="332"/>
        <end position="353"/>
    </location>
</feature>
<keyword evidence="1" id="KW-0813">Transport</keyword>
<name>A0A6N9T2Q6_9HYPH</name>
<comment type="caution">
    <text evidence="4">The sequence shown here is derived from an EMBL/GenBank/DDBJ whole genome shotgun (WGS) entry which is preliminary data.</text>
</comment>
<accession>A0A6N9T2Q6</accession>
<feature type="transmembrane region" description="Helical" evidence="2">
    <location>
        <begin position="121"/>
        <end position="142"/>
    </location>
</feature>
<feature type="transmembrane region" description="Helical" evidence="2">
    <location>
        <begin position="486"/>
        <end position="512"/>
    </location>
</feature>
<feature type="transmembrane region" description="Helical" evidence="2">
    <location>
        <begin position="524"/>
        <end position="545"/>
    </location>
</feature>
<feature type="transmembrane region" description="Helical" evidence="2">
    <location>
        <begin position="167"/>
        <end position="189"/>
    </location>
</feature>
<evidence type="ECO:0000313" key="4">
    <source>
        <dbReference type="EMBL" id="NDW05643.1"/>
    </source>
</evidence>
<feature type="transmembrane region" description="Helical" evidence="2">
    <location>
        <begin position="97"/>
        <end position="114"/>
    </location>
</feature>
<feature type="transmembrane region" description="Helical" evidence="2">
    <location>
        <begin position="20"/>
        <end position="43"/>
    </location>
</feature>
<feature type="transmembrane region" description="Helical" evidence="2">
    <location>
        <begin position="402"/>
        <end position="426"/>
    </location>
</feature>
<dbReference type="AlphaFoldDB" id="A0A6N9T2Q6"/>
<comment type="subcellular location">
    <subcellularLocation>
        <location evidence="1">Cell inner membrane</location>
        <topology evidence="1">Multi-pass membrane protein</topology>
    </subcellularLocation>
</comment>
<dbReference type="GO" id="GO:0005886">
    <property type="term" value="C:plasma membrane"/>
    <property type="evidence" value="ECO:0007669"/>
    <property type="project" value="UniProtKB-SubCell"/>
</dbReference>
<dbReference type="Proteomes" id="UP000469011">
    <property type="component" value="Unassembled WGS sequence"/>
</dbReference>
<keyword evidence="1" id="KW-0997">Cell inner membrane</keyword>
<dbReference type="InterPro" id="IPR010656">
    <property type="entry name" value="DctM"/>
</dbReference>
<dbReference type="EMBL" id="JAAAMG010000011">
    <property type="protein sequence ID" value="NDW05643.1"/>
    <property type="molecule type" value="Genomic_DNA"/>
</dbReference>
<evidence type="ECO:0000256" key="1">
    <source>
        <dbReference type="RuleBase" id="RU369079"/>
    </source>
</evidence>
<sequence>MSLSTTAAEEPARPLLLWQGLGLLSIFFHLALVFSGLVPALFARPLHMALALPWLFVFIGRSRLQLVTGWIFLLVGEFCCLYVALNADALSDQYGYLDTPFQITVAVSLVVVALEAARRAIGWPLPLVAAACLAYGLFGQYVPGEYGHPGFPVESFLGTMTITEGGLWGSLTGVSVGIVAIFVILGAVLNAGEAGQGFMNLAAAAAGRLRGGAGKVSVLSSAMFGSISGSASANVASTGAVTIPAMKRLGYPKALAGAVEAVASSGGQIMPPLMGAGAFVMVELTGTPYGDIIVAALPAAILYFLTVWIGIDLFARRYDLASVAEADRPKPRIVLITTLFFLVPFSILLYAMFGAGLTPQYAACLAILSAALLLFFDATFSFSIRRFLERAGTAALEAGRQIAVIAAIIICASIVVGVLGMTGLGVKVTSAILALAGESLVPALLLTALACILLGMEVPTTAAYVICVTVAGPALQRLGIEPLLAHLFVFWFALLSTITPPVCGAVFIAAGMAGENWLKVAGSAMRLGVGLYVIPLAMIANPAIIHLADRPLAAGAAFLQIAAGLWFLSFGLISTAGPAKRMILGALGFVVCLLPSPF</sequence>
<keyword evidence="1" id="KW-1003">Cell membrane</keyword>
<evidence type="ECO:0000313" key="5">
    <source>
        <dbReference type="Proteomes" id="UP000469011"/>
    </source>
</evidence>
<dbReference type="InterPro" id="IPR011853">
    <property type="entry name" value="TRAP_DctM-Dct_fused"/>
</dbReference>
<gene>
    <name evidence="4" type="ORF">GTK09_14550</name>
</gene>
<feature type="transmembrane region" description="Helical" evidence="2">
    <location>
        <begin position="254"/>
        <end position="280"/>
    </location>
</feature>
<dbReference type="NCBIfam" id="TIGR02123">
    <property type="entry name" value="TRAP_fused"/>
    <property type="match status" value="1"/>
</dbReference>
<dbReference type="PANTHER" id="PTHR43849:SF2">
    <property type="entry name" value="BLL3936 PROTEIN"/>
    <property type="match status" value="1"/>
</dbReference>
<keyword evidence="2" id="KW-0812">Transmembrane</keyword>
<reference evidence="4 5" key="1">
    <citation type="submission" date="2020-01" db="EMBL/GenBank/DDBJ databases">
        <title>Jiella pacifica sp. nov.</title>
        <authorList>
            <person name="Xue Z."/>
            <person name="Zhu S."/>
            <person name="Chen J."/>
            <person name="Yang J."/>
        </authorList>
    </citation>
    <scope>NUCLEOTIDE SEQUENCE [LARGE SCALE GENOMIC DNA]</scope>
    <source>
        <strain evidence="4 5">40Bstr34</strain>
    </source>
</reference>
<evidence type="ECO:0000259" key="3">
    <source>
        <dbReference type="Pfam" id="PF06808"/>
    </source>
</evidence>
<feature type="transmembrane region" description="Helical" evidence="2">
    <location>
        <begin position="64"/>
        <end position="85"/>
    </location>
</feature>
<proteinExistence type="predicted"/>